<dbReference type="RefSeq" id="WP_378226866.1">
    <property type="nucleotide sequence ID" value="NZ_JBEPMN010000003.1"/>
</dbReference>
<sequence>MREGKMKQFCMFADGSNVIRRVAKRILATPELTVLESGTGAEALEICRRTMPHVVVVSTNLPDMEAADLIREIRAIKNAVKPRILISLVEMDVGAIMRARRAGAEGYLLKPFDRDQLLGSIQTAKIAA</sequence>
<evidence type="ECO:0000313" key="6">
    <source>
        <dbReference type="EMBL" id="MET3661076.1"/>
    </source>
</evidence>
<organism evidence="6 7">
    <name type="scientific">Aquamicrobium ahrensii</name>
    <dbReference type="NCBI Taxonomy" id="469551"/>
    <lineage>
        <taxon>Bacteria</taxon>
        <taxon>Pseudomonadati</taxon>
        <taxon>Pseudomonadota</taxon>
        <taxon>Alphaproteobacteria</taxon>
        <taxon>Hyphomicrobiales</taxon>
        <taxon>Phyllobacteriaceae</taxon>
        <taxon>Aquamicrobium</taxon>
    </lineage>
</organism>
<dbReference type="SUPFAM" id="SSF52172">
    <property type="entry name" value="CheY-like"/>
    <property type="match status" value="1"/>
</dbReference>
<keyword evidence="7" id="KW-1185">Reference proteome</keyword>
<dbReference type="Gene3D" id="3.40.50.2300">
    <property type="match status" value="1"/>
</dbReference>
<evidence type="ECO:0000256" key="4">
    <source>
        <dbReference type="PROSITE-ProRule" id="PRU00169"/>
    </source>
</evidence>
<dbReference type="PANTHER" id="PTHR44591:SF3">
    <property type="entry name" value="RESPONSE REGULATORY DOMAIN-CONTAINING PROTEIN"/>
    <property type="match status" value="1"/>
</dbReference>
<comment type="caution">
    <text evidence="4">Lacks conserved residue(s) required for the propagation of feature annotation.</text>
</comment>
<protein>
    <submittedName>
        <fullName evidence="6">Two-component system chemotaxis response regulator CheY</fullName>
    </submittedName>
</protein>
<dbReference type="InterPro" id="IPR050595">
    <property type="entry name" value="Bact_response_regulator"/>
</dbReference>
<keyword evidence="3" id="KW-0804">Transcription</keyword>
<evidence type="ECO:0000256" key="2">
    <source>
        <dbReference type="ARBA" id="ARBA00023015"/>
    </source>
</evidence>
<evidence type="ECO:0000256" key="1">
    <source>
        <dbReference type="ARBA" id="ARBA00022553"/>
    </source>
</evidence>
<accession>A0ABV2KJ29</accession>
<dbReference type="Proteomes" id="UP001549143">
    <property type="component" value="Unassembled WGS sequence"/>
</dbReference>
<dbReference type="PROSITE" id="PS50110">
    <property type="entry name" value="RESPONSE_REGULATORY"/>
    <property type="match status" value="1"/>
</dbReference>
<comment type="caution">
    <text evidence="6">The sequence shown here is derived from an EMBL/GenBank/DDBJ whole genome shotgun (WGS) entry which is preliminary data.</text>
</comment>
<dbReference type="PANTHER" id="PTHR44591">
    <property type="entry name" value="STRESS RESPONSE REGULATOR PROTEIN 1"/>
    <property type="match status" value="1"/>
</dbReference>
<evidence type="ECO:0000259" key="5">
    <source>
        <dbReference type="PROSITE" id="PS50110"/>
    </source>
</evidence>
<feature type="domain" description="Response regulatory" evidence="5">
    <location>
        <begin position="9"/>
        <end position="125"/>
    </location>
</feature>
<dbReference type="SMART" id="SM00448">
    <property type="entry name" value="REC"/>
    <property type="match status" value="1"/>
</dbReference>
<keyword evidence="2" id="KW-0805">Transcription regulation</keyword>
<evidence type="ECO:0000256" key="3">
    <source>
        <dbReference type="ARBA" id="ARBA00023163"/>
    </source>
</evidence>
<evidence type="ECO:0000313" key="7">
    <source>
        <dbReference type="Proteomes" id="UP001549143"/>
    </source>
</evidence>
<dbReference type="EMBL" id="JBEPMN010000003">
    <property type="protein sequence ID" value="MET3661076.1"/>
    <property type="molecule type" value="Genomic_DNA"/>
</dbReference>
<proteinExistence type="predicted"/>
<gene>
    <name evidence="6" type="ORF">ABID44_001391</name>
</gene>
<dbReference type="InterPro" id="IPR001789">
    <property type="entry name" value="Sig_transdc_resp-reg_receiver"/>
</dbReference>
<dbReference type="Pfam" id="PF00072">
    <property type="entry name" value="Response_reg"/>
    <property type="match status" value="1"/>
</dbReference>
<name>A0ABV2KJ29_9HYPH</name>
<keyword evidence="1" id="KW-0597">Phosphoprotein</keyword>
<reference evidence="6 7" key="1">
    <citation type="submission" date="2024-06" db="EMBL/GenBank/DDBJ databases">
        <title>Genomic Encyclopedia of Type Strains, Phase IV (KMG-IV): sequencing the most valuable type-strain genomes for metagenomic binning, comparative biology and taxonomic classification.</title>
        <authorList>
            <person name="Goeker M."/>
        </authorList>
    </citation>
    <scope>NUCLEOTIDE SEQUENCE [LARGE SCALE GENOMIC DNA]</scope>
    <source>
        <strain evidence="6 7">DSM 19730</strain>
    </source>
</reference>
<dbReference type="InterPro" id="IPR011006">
    <property type="entry name" value="CheY-like_superfamily"/>
</dbReference>